<comment type="caution">
    <text evidence="3">The sequence shown here is derived from an EMBL/GenBank/DDBJ whole genome shotgun (WGS) entry which is preliminary data.</text>
</comment>
<evidence type="ECO:0000256" key="1">
    <source>
        <dbReference type="SAM" id="MobiDB-lite"/>
    </source>
</evidence>
<keyword evidence="4" id="KW-1185">Reference proteome</keyword>
<dbReference type="Gene3D" id="2.60.40.3050">
    <property type="match status" value="1"/>
</dbReference>
<dbReference type="NCBIfam" id="TIGR03786">
    <property type="entry name" value="strep_pil_rpt"/>
    <property type="match status" value="1"/>
</dbReference>
<dbReference type="Proteomes" id="UP001230220">
    <property type="component" value="Unassembled WGS sequence"/>
</dbReference>
<accession>A0ABU0E5L9</accession>
<evidence type="ECO:0000259" key="2">
    <source>
        <dbReference type="Pfam" id="PF12892"/>
    </source>
</evidence>
<name>A0ABU0E5L9_9FIRM</name>
<sequence>MIKKRIKFSIYSLLLLFTVILGVEHRSIQAITNEVSIHLPLRQIVTEKSTEVEEKTSFDYKLESKSGQAPLPDGSVGTSFVFSMTGNSELDLGAITYQSAGTYKYSLYQINMNDTDKYTYDEKVYTVTVYVKRDAQGNMIAEIIGDNGSGKKPEVFEFTNSYKKSSTGDNSGGNKPPDGSDDDTNGNTDNNSNNGNNETIDPTDTADGKTPTTGDTTQSNRYVGLILLSGIILIIIYKSRRREEQIDT</sequence>
<feature type="compositionally biased region" description="Polar residues" evidence="1">
    <location>
        <begin position="161"/>
        <end position="173"/>
    </location>
</feature>
<dbReference type="EMBL" id="JAUSUR010000005">
    <property type="protein sequence ID" value="MDQ0362167.1"/>
    <property type="molecule type" value="Genomic_DNA"/>
</dbReference>
<reference evidence="3 4" key="1">
    <citation type="submission" date="2023-07" db="EMBL/GenBank/DDBJ databases">
        <title>Genomic Encyclopedia of Type Strains, Phase IV (KMG-IV): sequencing the most valuable type-strain genomes for metagenomic binning, comparative biology and taxonomic classification.</title>
        <authorList>
            <person name="Goeker M."/>
        </authorList>
    </citation>
    <scope>NUCLEOTIDE SEQUENCE [LARGE SCALE GENOMIC DNA]</scope>
    <source>
        <strain evidence="3 4">DSM 16784</strain>
    </source>
</reference>
<evidence type="ECO:0000313" key="4">
    <source>
        <dbReference type="Proteomes" id="UP001230220"/>
    </source>
</evidence>
<dbReference type="InterPro" id="IPR038174">
    <property type="entry name" value="Strep_pil_link_sf"/>
</dbReference>
<dbReference type="Pfam" id="PF12892">
    <property type="entry name" value="FctA"/>
    <property type="match status" value="1"/>
</dbReference>
<feature type="compositionally biased region" description="Low complexity" evidence="1">
    <location>
        <begin position="185"/>
        <end position="197"/>
    </location>
</feature>
<proteinExistence type="predicted"/>
<dbReference type="RefSeq" id="WP_307409528.1">
    <property type="nucleotide sequence ID" value="NZ_JAUSUR010000005.1"/>
</dbReference>
<feature type="region of interest" description="Disordered" evidence="1">
    <location>
        <begin position="161"/>
        <end position="218"/>
    </location>
</feature>
<evidence type="ECO:0000313" key="3">
    <source>
        <dbReference type="EMBL" id="MDQ0362167.1"/>
    </source>
</evidence>
<dbReference type="InterPro" id="IPR022464">
    <property type="entry name" value="Strep_pil_isopept_link"/>
</dbReference>
<organism evidence="3 4">
    <name type="scientific">Breznakia pachnodae</name>
    <dbReference type="NCBI Taxonomy" id="265178"/>
    <lineage>
        <taxon>Bacteria</taxon>
        <taxon>Bacillati</taxon>
        <taxon>Bacillota</taxon>
        <taxon>Erysipelotrichia</taxon>
        <taxon>Erysipelotrichales</taxon>
        <taxon>Erysipelotrichaceae</taxon>
        <taxon>Breznakia</taxon>
    </lineage>
</organism>
<feature type="domain" description="Streptococcal pilin isopeptide linkage" evidence="2">
    <location>
        <begin position="51"/>
        <end position="163"/>
    </location>
</feature>
<protein>
    <submittedName>
        <fullName evidence="3">Pilin isopeptide linkage protein</fullName>
    </submittedName>
</protein>
<gene>
    <name evidence="3" type="ORF">J2S15_002920</name>
</gene>